<dbReference type="Proteomes" id="UP000005408">
    <property type="component" value="Unassembled WGS sequence"/>
</dbReference>
<proteinExistence type="predicted"/>
<dbReference type="EnsemblMetazoa" id="G8482.1">
    <property type="protein sequence ID" value="G8482.1:cds"/>
    <property type="gene ID" value="G8482"/>
</dbReference>
<dbReference type="Gene3D" id="2.60.120.260">
    <property type="entry name" value="Galactose-binding domain-like"/>
    <property type="match status" value="1"/>
</dbReference>
<organism evidence="2 3">
    <name type="scientific">Magallana gigas</name>
    <name type="common">Pacific oyster</name>
    <name type="synonym">Crassostrea gigas</name>
    <dbReference type="NCBI Taxonomy" id="29159"/>
    <lineage>
        <taxon>Eukaryota</taxon>
        <taxon>Metazoa</taxon>
        <taxon>Spiralia</taxon>
        <taxon>Lophotrochozoa</taxon>
        <taxon>Mollusca</taxon>
        <taxon>Bivalvia</taxon>
        <taxon>Autobranchia</taxon>
        <taxon>Pteriomorphia</taxon>
        <taxon>Ostreida</taxon>
        <taxon>Ostreoidea</taxon>
        <taxon>Ostreidae</taxon>
        <taxon>Magallana</taxon>
    </lineage>
</organism>
<dbReference type="AlphaFoldDB" id="A0A8W8NY57"/>
<reference evidence="2" key="1">
    <citation type="submission" date="2022-08" db="UniProtKB">
        <authorList>
            <consortium name="EnsemblMetazoa"/>
        </authorList>
    </citation>
    <scope>IDENTIFICATION</scope>
    <source>
        <strain evidence="2">05x7-T-G4-1.051#20</strain>
    </source>
</reference>
<feature type="region of interest" description="Disordered" evidence="1">
    <location>
        <begin position="103"/>
        <end position="128"/>
    </location>
</feature>
<keyword evidence="3" id="KW-1185">Reference proteome</keyword>
<evidence type="ECO:0000313" key="3">
    <source>
        <dbReference type="Proteomes" id="UP000005408"/>
    </source>
</evidence>
<evidence type="ECO:0000313" key="2">
    <source>
        <dbReference type="EnsemblMetazoa" id="G8482.1:cds"/>
    </source>
</evidence>
<sequence length="128" mass="14800">MILEDISINCSVSGRYVIYYNERRRNVKYPGFYSMYAYNELCEVEVYGCNVSINNGEIFKNRCPKNCQKGQCDNNTGHCLKCILGLQGPLCDQGMKECLDPEFQEKPIPKPRAEKQQKDTKQNKKTQN</sequence>
<feature type="compositionally biased region" description="Basic and acidic residues" evidence="1">
    <location>
        <begin position="103"/>
        <end position="122"/>
    </location>
</feature>
<protein>
    <submittedName>
        <fullName evidence="2">Uncharacterized protein</fullName>
    </submittedName>
</protein>
<name>A0A8W8NY57_MAGGI</name>
<evidence type="ECO:0000256" key="1">
    <source>
        <dbReference type="SAM" id="MobiDB-lite"/>
    </source>
</evidence>
<accession>A0A8W8NY57</accession>